<evidence type="ECO:0000313" key="1">
    <source>
        <dbReference type="EMBL" id="KKN60081.1"/>
    </source>
</evidence>
<dbReference type="EMBL" id="LAZR01000705">
    <property type="protein sequence ID" value="KKN60081.1"/>
    <property type="molecule type" value="Genomic_DNA"/>
</dbReference>
<gene>
    <name evidence="1" type="ORF">LCGC14_0535500</name>
</gene>
<reference evidence="1" key="1">
    <citation type="journal article" date="2015" name="Nature">
        <title>Complex archaea that bridge the gap between prokaryotes and eukaryotes.</title>
        <authorList>
            <person name="Spang A."/>
            <person name="Saw J.H."/>
            <person name="Jorgensen S.L."/>
            <person name="Zaremba-Niedzwiedzka K."/>
            <person name="Martijn J."/>
            <person name="Lind A.E."/>
            <person name="van Eijk R."/>
            <person name="Schleper C."/>
            <person name="Guy L."/>
            <person name="Ettema T.J."/>
        </authorList>
    </citation>
    <scope>NUCLEOTIDE SEQUENCE</scope>
</reference>
<accession>A0A0F9UFS5</accession>
<protein>
    <submittedName>
        <fullName evidence="1">Uncharacterized protein</fullName>
    </submittedName>
</protein>
<comment type="caution">
    <text evidence="1">The sequence shown here is derived from an EMBL/GenBank/DDBJ whole genome shotgun (WGS) entry which is preliminary data.</text>
</comment>
<dbReference type="AlphaFoldDB" id="A0A0F9UFS5"/>
<name>A0A0F9UFS5_9ZZZZ</name>
<organism evidence="1">
    <name type="scientific">marine sediment metagenome</name>
    <dbReference type="NCBI Taxonomy" id="412755"/>
    <lineage>
        <taxon>unclassified sequences</taxon>
        <taxon>metagenomes</taxon>
        <taxon>ecological metagenomes</taxon>
    </lineage>
</organism>
<sequence length="61" mass="7117">MGMTLTENTYPDCPNVQHKRVGDESYDICETNTKPCVIEHGLYECETYNLFLKEEGYEYNS</sequence>
<proteinExistence type="predicted"/>